<accession>A0AAE9JLS6</accession>
<reference evidence="2 3" key="1">
    <citation type="submission" date="2022-04" db="EMBL/GenBank/DDBJ databases">
        <title>Chromosome-level reference genomes for two strains of Caenorhabditis briggsae: an improved platform for comparative genomics.</title>
        <authorList>
            <person name="Stevens L."/>
            <person name="Andersen E."/>
        </authorList>
    </citation>
    <scope>NUCLEOTIDE SEQUENCE [LARGE SCALE GENOMIC DNA]</scope>
    <source>
        <strain evidence="2">VX34</strain>
        <tissue evidence="2">Whole-organism</tissue>
    </source>
</reference>
<dbReference type="SUPFAM" id="SSF82199">
    <property type="entry name" value="SET domain"/>
    <property type="match status" value="1"/>
</dbReference>
<protein>
    <recommendedName>
        <fullName evidence="1">SET domain-containing protein</fullName>
    </recommendedName>
</protein>
<gene>
    <name evidence="2" type="ORF">L5515_008053</name>
</gene>
<name>A0AAE9JLS6_CAEBR</name>
<feature type="domain" description="SET" evidence="1">
    <location>
        <begin position="111"/>
        <end position="289"/>
    </location>
</feature>
<proteinExistence type="predicted"/>
<dbReference type="Pfam" id="PF00856">
    <property type="entry name" value="SET"/>
    <property type="match status" value="1"/>
</dbReference>
<dbReference type="InterPro" id="IPR046341">
    <property type="entry name" value="SET_dom_sf"/>
</dbReference>
<evidence type="ECO:0000313" key="2">
    <source>
        <dbReference type="EMBL" id="UMM35422.1"/>
    </source>
</evidence>
<dbReference type="EMBL" id="CP092624">
    <property type="protein sequence ID" value="UMM35422.1"/>
    <property type="molecule type" value="Genomic_DNA"/>
</dbReference>
<dbReference type="SMART" id="SM00317">
    <property type="entry name" value="SET"/>
    <property type="match status" value="1"/>
</dbReference>
<organism evidence="2 3">
    <name type="scientific">Caenorhabditis briggsae</name>
    <dbReference type="NCBI Taxonomy" id="6238"/>
    <lineage>
        <taxon>Eukaryota</taxon>
        <taxon>Metazoa</taxon>
        <taxon>Ecdysozoa</taxon>
        <taxon>Nematoda</taxon>
        <taxon>Chromadorea</taxon>
        <taxon>Rhabditida</taxon>
        <taxon>Rhabditina</taxon>
        <taxon>Rhabditomorpha</taxon>
        <taxon>Rhabditoidea</taxon>
        <taxon>Rhabditidae</taxon>
        <taxon>Peloderinae</taxon>
        <taxon>Caenorhabditis</taxon>
    </lineage>
</organism>
<keyword evidence="3" id="KW-1185">Reference proteome</keyword>
<sequence>MSRQEYYRHLDVFHEFEDDRSAGFENSTNDDAPETFGIYGTHLLTNDDFRKETLENIKVDNDVLKTLCVTRVSHRTRRLLRHFGDTVGAAEIIYLANEKCKENPCAEVSSLPFVLFPFTSKKGLFATRDILEGEFVLARVPVLLTSPEECGRDRMGLSLPNIILYGGLHSDFSQFKVLNVPPNRKRQRETDAFQIRRKMRAIEAEANNNFCQPQSKYFSDDEEYIQETAYDKYDICIDVTDSNDEMRAIRRNCEPNCVIRYVILHQRIEVFITAQCDISEGDELTLPHDYDSNMSTKILQCTHPYRPNNLCLHEVSFIEKDIEVIIISSERVVVFRISLLYGCFLDSLVPSHQ</sequence>
<dbReference type="AlphaFoldDB" id="A0AAE9JLS6"/>
<dbReference type="PROSITE" id="PS50280">
    <property type="entry name" value="SET"/>
    <property type="match status" value="1"/>
</dbReference>
<evidence type="ECO:0000313" key="3">
    <source>
        <dbReference type="Proteomes" id="UP000829354"/>
    </source>
</evidence>
<evidence type="ECO:0000259" key="1">
    <source>
        <dbReference type="PROSITE" id="PS50280"/>
    </source>
</evidence>
<dbReference type="Gene3D" id="2.170.270.10">
    <property type="entry name" value="SET domain"/>
    <property type="match status" value="1"/>
</dbReference>
<dbReference type="Proteomes" id="UP000829354">
    <property type="component" value="Chromosome V"/>
</dbReference>
<dbReference type="InterPro" id="IPR001214">
    <property type="entry name" value="SET_dom"/>
</dbReference>